<dbReference type="Proteomes" id="UP001181622">
    <property type="component" value="Unassembled WGS sequence"/>
</dbReference>
<dbReference type="Gene3D" id="3.40.50.300">
    <property type="entry name" value="P-loop containing nucleotide triphosphate hydrolases"/>
    <property type="match status" value="1"/>
</dbReference>
<dbReference type="RefSeq" id="WP_309394454.1">
    <property type="nucleotide sequence ID" value="NZ_JADBEO010000058.1"/>
</dbReference>
<feature type="compositionally biased region" description="Basic residues" evidence="1">
    <location>
        <begin position="360"/>
        <end position="371"/>
    </location>
</feature>
<dbReference type="EMBL" id="JADBEO010000058">
    <property type="protein sequence ID" value="MDR4308582.1"/>
    <property type="molecule type" value="Genomic_DNA"/>
</dbReference>
<evidence type="ECO:0000256" key="1">
    <source>
        <dbReference type="SAM" id="MobiDB-lite"/>
    </source>
</evidence>
<evidence type="ECO:0000313" key="3">
    <source>
        <dbReference type="Proteomes" id="UP001181622"/>
    </source>
</evidence>
<proteinExistence type="predicted"/>
<accession>A0ABU1DKC4</accession>
<organism evidence="2 3">
    <name type="scientific">Chelatococcus sambhunathii</name>
    <dbReference type="NCBI Taxonomy" id="363953"/>
    <lineage>
        <taxon>Bacteria</taxon>
        <taxon>Pseudomonadati</taxon>
        <taxon>Pseudomonadota</taxon>
        <taxon>Alphaproteobacteria</taxon>
        <taxon>Hyphomicrobiales</taxon>
        <taxon>Chelatococcaceae</taxon>
        <taxon>Chelatococcus</taxon>
    </lineage>
</organism>
<sequence length="392" mass="43845">MTAVENSGLSGGGAPRRTCFLHIGPHKTGTTSIQDALFDNAERLAAIGVFYPTVSGDRGGRQRRNHTPLARASNFKADDLMASPFWEELSLKIADIDGSIVISTEHFAERLREAENFERVVAFFERHGFRVTAVAYVRDQPGWLNSWYTQDQRNFISRDSFSEFLARALEFGLVDPWGYLGRFIDDPRTDVRVVSFERAIKTGLARSFLDAIGAPEDFEIAEPNPSNPNLGVKGMYAAQEIMRRVNGRVRSLPNYNQLYERFKKLMRGRDWEKTAYIGFTPEEEKRIRDRYAASNDAFAQRFFGVDWATICPPRSASLREFDFASAPDEDKRDVLEVIDQMVDAIEASRADADIVLPPLKGKKGKGKKGKGQGRGQGEAARMAEADASKAGA</sequence>
<dbReference type="SUPFAM" id="SSF52540">
    <property type="entry name" value="P-loop containing nucleoside triphosphate hydrolases"/>
    <property type="match status" value="1"/>
</dbReference>
<evidence type="ECO:0000313" key="2">
    <source>
        <dbReference type="EMBL" id="MDR4308582.1"/>
    </source>
</evidence>
<comment type="caution">
    <text evidence="2">The sequence shown here is derived from an EMBL/GenBank/DDBJ whole genome shotgun (WGS) entry which is preliminary data.</text>
</comment>
<reference evidence="2" key="1">
    <citation type="submission" date="2020-10" db="EMBL/GenBank/DDBJ databases">
        <authorList>
            <person name="Abbas A."/>
            <person name="Razzaq R."/>
            <person name="Waqas M."/>
            <person name="Abbas N."/>
            <person name="Nielsen T.K."/>
            <person name="Hansen L.H."/>
            <person name="Hussain S."/>
            <person name="Shahid M."/>
        </authorList>
    </citation>
    <scope>NUCLEOTIDE SEQUENCE</scope>
    <source>
        <strain evidence="2">S14</strain>
    </source>
</reference>
<keyword evidence="3" id="KW-1185">Reference proteome</keyword>
<feature type="compositionally biased region" description="Basic and acidic residues" evidence="1">
    <location>
        <begin position="381"/>
        <end position="392"/>
    </location>
</feature>
<feature type="region of interest" description="Disordered" evidence="1">
    <location>
        <begin position="356"/>
        <end position="392"/>
    </location>
</feature>
<gene>
    <name evidence="2" type="ORF">IHQ68_18330</name>
</gene>
<name>A0ABU1DKC4_9HYPH</name>
<dbReference type="InterPro" id="IPR027417">
    <property type="entry name" value="P-loop_NTPase"/>
</dbReference>
<protein>
    <recommendedName>
        <fullName evidence="4">Sulfotransferase family protein</fullName>
    </recommendedName>
</protein>
<evidence type="ECO:0008006" key="4">
    <source>
        <dbReference type="Google" id="ProtNLM"/>
    </source>
</evidence>